<dbReference type="Pfam" id="PF16868">
    <property type="entry name" value="NMT1_3"/>
    <property type="match status" value="1"/>
</dbReference>
<dbReference type="InterPro" id="IPR006311">
    <property type="entry name" value="TAT_signal"/>
</dbReference>
<dbReference type="PROSITE" id="PS51318">
    <property type="entry name" value="TAT"/>
    <property type="match status" value="1"/>
</dbReference>
<evidence type="ECO:0000256" key="1">
    <source>
        <dbReference type="SAM" id="SignalP"/>
    </source>
</evidence>
<dbReference type="Gene3D" id="3.40.190.10">
    <property type="entry name" value="Periplasmic binding protein-like II"/>
    <property type="match status" value="2"/>
</dbReference>
<dbReference type="Proteomes" id="UP001494902">
    <property type="component" value="Unassembled WGS sequence"/>
</dbReference>
<evidence type="ECO:0000313" key="3">
    <source>
        <dbReference type="Proteomes" id="UP001494902"/>
    </source>
</evidence>
<keyword evidence="3" id="KW-1185">Reference proteome</keyword>
<dbReference type="RefSeq" id="WP_349301057.1">
    <property type="nucleotide sequence ID" value="NZ_JBEDNQ010000012.1"/>
</dbReference>
<sequence>MSGPRSTLGLSRRALLRAALAGGAALGATACTPSAPATPLVIAGGVRPGVYISLAGTLADIWRERLGLDGAPQVLTTAGSTENMQLLTGGAATVAISQVDVAADVATGITGPGEPMALARLYDDVTHVVVRRDSDFRTLDDLRGARVSIGPAGSGYQPIALRLLDAAGIGADGLGERAELGLPEADAALRADRIDAFFWSGGVPTGGIRDLADELPIRLLDLGDVLDRVRQRFPVYSVGTVPANTYGLPGPVACLSVRNVLLVTAAMDDGTARALIDAAFLDQPRLAQASPAAVTIDSRSAIGTQPVPLHPGALQFYRSAKDY</sequence>
<protein>
    <submittedName>
        <fullName evidence="2">TAXI family TRAP transporter solute-binding subunit</fullName>
    </submittedName>
</protein>
<comment type="caution">
    <text evidence="2">The sequence shown here is derived from an EMBL/GenBank/DDBJ whole genome shotgun (WGS) entry which is preliminary data.</text>
</comment>
<dbReference type="EMBL" id="JBEDNQ010000012">
    <property type="protein sequence ID" value="MEQ3553992.1"/>
    <property type="molecule type" value="Genomic_DNA"/>
</dbReference>
<feature type="signal peptide" evidence="1">
    <location>
        <begin position="1"/>
        <end position="30"/>
    </location>
</feature>
<accession>A0ABV1KHQ8</accession>
<keyword evidence="1" id="KW-0732">Signal</keyword>
<reference evidence="2 3" key="1">
    <citation type="submission" date="2024-03" db="EMBL/GenBank/DDBJ databases">
        <title>Draft genome sequence of Pseudonocardia nematodicida JCM 31783.</title>
        <authorList>
            <person name="Butdee W."/>
            <person name="Duangmal K."/>
        </authorList>
    </citation>
    <scope>NUCLEOTIDE SEQUENCE [LARGE SCALE GENOMIC DNA]</scope>
    <source>
        <strain evidence="2 3">JCM 31783</strain>
    </source>
</reference>
<feature type="chain" id="PRO_5045492880" evidence="1">
    <location>
        <begin position="31"/>
        <end position="323"/>
    </location>
</feature>
<dbReference type="PANTHER" id="PTHR42941:SF1">
    <property type="entry name" value="SLL1037 PROTEIN"/>
    <property type="match status" value="1"/>
</dbReference>
<dbReference type="SUPFAM" id="SSF53850">
    <property type="entry name" value="Periplasmic binding protein-like II"/>
    <property type="match status" value="1"/>
</dbReference>
<dbReference type="InterPro" id="IPR011852">
    <property type="entry name" value="TRAP_TAXI"/>
</dbReference>
<organism evidence="2 3">
    <name type="scientific">Pseudonocardia nematodicida</name>
    <dbReference type="NCBI Taxonomy" id="1206997"/>
    <lineage>
        <taxon>Bacteria</taxon>
        <taxon>Bacillati</taxon>
        <taxon>Actinomycetota</taxon>
        <taxon>Actinomycetes</taxon>
        <taxon>Pseudonocardiales</taxon>
        <taxon>Pseudonocardiaceae</taxon>
        <taxon>Pseudonocardia</taxon>
    </lineage>
</organism>
<proteinExistence type="predicted"/>
<dbReference type="PANTHER" id="PTHR42941">
    <property type="entry name" value="SLL1037 PROTEIN"/>
    <property type="match status" value="1"/>
</dbReference>
<gene>
    <name evidence="2" type="ORF">WIS52_26260</name>
</gene>
<dbReference type="NCBIfam" id="TIGR02122">
    <property type="entry name" value="TRAP_TAXI"/>
    <property type="match status" value="1"/>
</dbReference>
<name>A0ABV1KHQ8_9PSEU</name>
<evidence type="ECO:0000313" key="2">
    <source>
        <dbReference type="EMBL" id="MEQ3553992.1"/>
    </source>
</evidence>
<dbReference type="PROSITE" id="PS51257">
    <property type="entry name" value="PROKAR_LIPOPROTEIN"/>
    <property type="match status" value="1"/>
</dbReference>